<evidence type="ECO:0000313" key="3">
    <source>
        <dbReference type="EMBL" id="MTK20901.1"/>
    </source>
</evidence>
<evidence type="ECO:0000256" key="2">
    <source>
        <dbReference type="SAM" id="SignalP"/>
    </source>
</evidence>
<feature type="transmembrane region" description="Helical" evidence="1">
    <location>
        <begin position="339"/>
        <end position="356"/>
    </location>
</feature>
<evidence type="ECO:0000313" key="4">
    <source>
        <dbReference type="Proteomes" id="UP000487649"/>
    </source>
</evidence>
<comment type="caution">
    <text evidence="3">The sequence shown here is derived from an EMBL/GenBank/DDBJ whole genome shotgun (WGS) entry which is preliminary data.</text>
</comment>
<dbReference type="InterPro" id="IPR012332">
    <property type="entry name" value="Autotransporter_pectin_lyase_C"/>
</dbReference>
<keyword evidence="2" id="KW-0732">Signal</keyword>
<name>A0A9X4XCL3_9FIRM</name>
<organism evidence="3 4">
    <name type="scientific">Turicibacter sanguinis</name>
    <dbReference type="NCBI Taxonomy" id="154288"/>
    <lineage>
        <taxon>Bacteria</taxon>
        <taxon>Bacillati</taxon>
        <taxon>Bacillota</taxon>
        <taxon>Erysipelotrichia</taxon>
        <taxon>Erysipelotrichales</taxon>
        <taxon>Turicibacteraceae</taxon>
        <taxon>Turicibacter</taxon>
    </lineage>
</organism>
<keyword evidence="1" id="KW-0812">Transmembrane</keyword>
<feature type="signal peptide" evidence="2">
    <location>
        <begin position="1"/>
        <end position="25"/>
    </location>
</feature>
<proteinExistence type="predicted"/>
<dbReference type="Gene3D" id="2.160.20.20">
    <property type="match status" value="1"/>
</dbReference>
<protein>
    <submittedName>
        <fullName evidence="3">LPXTG cell wall anchor domain-containing protein</fullName>
    </submittedName>
</protein>
<sequence>MKKHLLTNFLTILTVFMMSTMIVFANGSVEGNMTSSEFLAKSNSQGDITLSDNVALSDALKINGTNYTINLNGHTLTLTKDSNYLTNGANVTFKNGTMILDKIKGHADCILGVGDYGSSANLTLNQVTLQASNYTSPYALIYVYNDSTLNIENNSVLNAKNEKSLSGGVIKTNAGKNGKINITDSTLNFQNTARGFLDGTINIKDSTVNMKGLSNGINTTAEGLDLTIDHSKLTITESLGRALTVDGTNINIKNNSVVDLSHSVEGDIRFKNSGKIQVDQSSELNFKTVKLDDRGMDLGNLIASEKYDYQLDDQGNVIKIEKPITPETDMPDTGDETNLSLMIGMALISTIGLLYFKKTTPKKTVAK</sequence>
<reference evidence="3 4" key="1">
    <citation type="journal article" date="2019" name="Nat. Med.">
        <title>A library of human gut bacterial isolates paired with longitudinal multiomics data enables mechanistic microbiome research.</title>
        <authorList>
            <person name="Poyet M."/>
            <person name="Groussin M."/>
            <person name="Gibbons S.M."/>
            <person name="Avila-Pacheco J."/>
            <person name="Jiang X."/>
            <person name="Kearney S.M."/>
            <person name="Perrotta A.R."/>
            <person name="Berdy B."/>
            <person name="Zhao S."/>
            <person name="Lieberman T.D."/>
            <person name="Swanson P.K."/>
            <person name="Smith M."/>
            <person name="Roesemann S."/>
            <person name="Alexander J.E."/>
            <person name="Rich S.A."/>
            <person name="Livny J."/>
            <person name="Vlamakis H."/>
            <person name="Clish C."/>
            <person name="Bullock K."/>
            <person name="Deik A."/>
            <person name="Scott J."/>
            <person name="Pierce K.A."/>
            <person name="Xavier R.J."/>
            <person name="Alm E.J."/>
        </authorList>
    </citation>
    <scope>NUCLEOTIDE SEQUENCE [LARGE SCALE GENOMIC DNA]</scope>
    <source>
        <strain evidence="3 4">BIOML-A198</strain>
    </source>
</reference>
<keyword evidence="1" id="KW-0472">Membrane</keyword>
<accession>A0A9X4XCL3</accession>
<keyword evidence="1" id="KW-1133">Transmembrane helix</keyword>
<dbReference type="Proteomes" id="UP000487649">
    <property type="component" value="Unassembled WGS sequence"/>
</dbReference>
<dbReference type="NCBIfam" id="TIGR01167">
    <property type="entry name" value="LPXTG_anchor"/>
    <property type="match status" value="1"/>
</dbReference>
<feature type="chain" id="PRO_5040959553" evidence="2">
    <location>
        <begin position="26"/>
        <end position="367"/>
    </location>
</feature>
<dbReference type="RefSeq" id="WP_006785448.1">
    <property type="nucleotide sequence ID" value="NZ_CYXW01000013.1"/>
</dbReference>
<evidence type="ECO:0000256" key="1">
    <source>
        <dbReference type="SAM" id="Phobius"/>
    </source>
</evidence>
<dbReference type="AlphaFoldDB" id="A0A9X4XCL3"/>
<dbReference type="EMBL" id="WMQE01000009">
    <property type="protein sequence ID" value="MTK20901.1"/>
    <property type="molecule type" value="Genomic_DNA"/>
</dbReference>
<gene>
    <name evidence="3" type="ORF">GMA92_05645</name>
</gene>